<dbReference type="SUPFAM" id="SSF57783">
    <property type="entry name" value="Zinc beta-ribbon"/>
    <property type="match status" value="1"/>
</dbReference>
<protein>
    <recommendedName>
        <fullName evidence="1">Zinc finger CHC2-type domain-containing protein</fullName>
    </recommendedName>
</protein>
<dbReference type="EMBL" id="DMND01000111">
    <property type="protein sequence ID" value="HAN27687.1"/>
    <property type="molecule type" value="Genomic_DNA"/>
</dbReference>
<evidence type="ECO:0000259" key="1">
    <source>
        <dbReference type="Pfam" id="PF01807"/>
    </source>
</evidence>
<dbReference type="GO" id="GO:0008270">
    <property type="term" value="F:zinc ion binding"/>
    <property type="evidence" value="ECO:0007669"/>
    <property type="project" value="InterPro"/>
</dbReference>
<gene>
    <name evidence="2" type="ORF">DCP75_08200</name>
</gene>
<dbReference type="GO" id="GO:0006260">
    <property type="term" value="P:DNA replication"/>
    <property type="evidence" value="ECO:0007669"/>
    <property type="project" value="InterPro"/>
</dbReference>
<proteinExistence type="predicted"/>
<organism evidence="2 3">
    <name type="scientific">Haliea salexigens</name>
    <dbReference type="NCBI Taxonomy" id="287487"/>
    <lineage>
        <taxon>Bacteria</taxon>
        <taxon>Pseudomonadati</taxon>
        <taxon>Pseudomonadota</taxon>
        <taxon>Gammaproteobacteria</taxon>
        <taxon>Cellvibrionales</taxon>
        <taxon>Halieaceae</taxon>
        <taxon>Haliea</taxon>
    </lineage>
</organism>
<sequence>MNFTRHLSAEQLAFALDGKRSGKGYQARCPAHDDRSPSLSITEKNGMVLFKCHAGCSQDEVLQVLKGRHLWPEEKKHAQVRNLKTKAEINAFILAHENNLKRGIPTTTKAQQTYRQYQRIKYAPFTADEVFEMHAFCLCYRADVRKGLKPSADDDAKFREYSRTVYRLGVPYEW</sequence>
<feature type="domain" description="Zinc finger CHC2-type" evidence="1">
    <location>
        <begin position="19"/>
        <end position="59"/>
    </location>
</feature>
<dbReference type="Pfam" id="PF01807">
    <property type="entry name" value="Zn_ribbon_DnaG"/>
    <property type="match status" value="1"/>
</dbReference>
<accession>A0A3C1KM02</accession>
<name>A0A3C1KM02_9GAMM</name>
<dbReference type="GO" id="GO:0003677">
    <property type="term" value="F:DNA binding"/>
    <property type="evidence" value="ECO:0007669"/>
    <property type="project" value="InterPro"/>
</dbReference>
<evidence type="ECO:0000313" key="2">
    <source>
        <dbReference type="EMBL" id="HAN27687.1"/>
    </source>
</evidence>
<reference evidence="2 3" key="1">
    <citation type="journal article" date="2018" name="Nat. Biotechnol.">
        <title>A standardized bacterial taxonomy based on genome phylogeny substantially revises the tree of life.</title>
        <authorList>
            <person name="Parks D.H."/>
            <person name="Chuvochina M."/>
            <person name="Waite D.W."/>
            <person name="Rinke C."/>
            <person name="Skarshewski A."/>
            <person name="Chaumeil P.A."/>
            <person name="Hugenholtz P."/>
        </authorList>
    </citation>
    <scope>NUCLEOTIDE SEQUENCE [LARGE SCALE GENOMIC DNA]</scope>
    <source>
        <strain evidence="2">UBA9158</strain>
    </source>
</reference>
<dbReference type="InterPro" id="IPR002694">
    <property type="entry name" value="Znf_CHC2"/>
</dbReference>
<dbReference type="Proteomes" id="UP000259273">
    <property type="component" value="Unassembled WGS sequence"/>
</dbReference>
<comment type="caution">
    <text evidence="2">The sequence shown here is derived from an EMBL/GenBank/DDBJ whole genome shotgun (WGS) entry which is preliminary data.</text>
</comment>
<evidence type="ECO:0000313" key="3">
    <source>
        <dbReference type="Proteomes" id="UP000259273"/>
    </source>
</evidence>
<dbReference type="Gene3D" id="3.90.580.10">
    <property type="entry name" value="Zinc finger, CHC2-type domain"/>
    <property type="match status" value="1"/>
</dbReference>
<dbReference type="GO" id="GO:0003899">
    <property type="term" value="F:DNA-directed RNA polymerase activity"/>
    <property type="evidence" value="ECO:0007669"/>
    <property type="project" value="InterPro"/>
</dbReference>
<dbReference type="InterPro" id="IPR036977">
    <property type="entry name" value="DNA_primase_Znf_CHC2"/>
</dbReference>
<dbReference type="AlphaFoldDB" id="A0A3C1KM02"/>